<sequence length="135" mass="16105">MSIKYCTYDTNNFQILIGTSNQYLEVIISLDEARYILQLVKELYENYQLNVFSDDHYLIFSGVGFVFSHRVHKFICKNPHHNSIEEEKECIEEIRDVLDSSINEFTQELVSIFKEILRFLFVEKALLDILVYFYI</sequence>
<name>A0A6C0BF20_9ZZZZ</name>
<organism evidence="1">
    <name type="scientific">viral metagenome</name>
    <dbReference type="NCBI Taxonomy" id="1070528"/>
    <lineage>
        <taxon>unclassified sequences</taxon>
        <taxon>metagenomes</taxon>
        <taxon>organismal metagenomes</taxon>
    </lineage>
</organism>
<dbReference type="AlphaFoldDB" id="A0A6C0BF20"/>
<reference evidence="1" key="1">
    <citation type="journal article" date="2020" name="Nature">
        <title>Giant virus diversity and host interactions through global metagenomics.</title>
        <authorList>
            <person name="Schulz F."/>
            <person name="Roux S."/>
            <person name="Paez-Espino D."/>
            <person name="Jungbluth S."/>
            <person name="Walsh D.A."/>
            <person name="Denef V.J."/>
            <person name="McMahon K.D."/>
            <person name="Konstantinidis K.T."/>
            <person name="Eloe-Fadrosh E.A."/>
            <person name="Kyrpides N.C."/>
            <person name="Woyke T."/>
        </authorList>
    </citation>
    <scope>NUCLEOTIDE SEQUENCE</scope>
    <source>
        <strain evidence="1">GVMAG-M-3300010160-60</strain>
    </source>
</reference>
<protein>
    <submittedName>
        <fullName evidence="1">Uncharacterized protein</fullName>
    </submittedName>
</protein>
<dbReference type="EMBL" id="MN739133">
    <property type="protein sequence ID" value="QHS90354.1"/>
    <property type="molecule type" value="Genomic_DNA"/>
</dbReference>
<evidence type="ECO:0000313" key="1">
    <source>
        <dbReference type="EMBL" id="QHS90354.1"/>
    </source>
</evidence>
<accession>A0A6C0BF20</accession>
<proteinExistence type="predicted"/>